<sequence>MSVALPTRSGSYYAPLVLAAVVVLGASDARAADPYQDKVLPFLDTYCVQCHSKQKPSGDLDLTRFTSAAKIVEDFRQWEHVVTFLKKEEMPPAKSKQPSAELRAEMITTLEKVLLAEARKFAGDPGVVPPRRLTNAEYDYTIRDLTGHDIRPAKAFPVDPASGEGFNNTGEALTMSPNLFKKYYAAGERVADHALLTTTGLRFAPHQAVTFADRQKYYERAIIRFYEAHAVDYETYFTALWLYQHRPAAQRATTVEQWAARRGLSPKYSRSLWDALSDQTPDPFVIGWLRQQWTALPAPQNPADPTASEVQPAVRALTAEIQKLSRDLCPRETPPIVADAGNAPIDHLARRRKTADTRDTFDASAKDTPRFASEYRDVTRSTKIRVVVQARGLGAKADGHLIINGTFTTNDPTTDKVKKWSLRSVLAAHAPDQLEKLGFGKHPLGGTLDADAFALAVPAVLELDIPTAAFPLKGRGSVTFSADCTLVGSTAGAALVRVLDRKPAAGDPKGLARPLVDPKNATRYEESGAAFCRLFPSRFFYVDATRGLSAGFHLIEGFFRDDVPLCRSVLSDAEKRELDQLWSELEFATGIWEKMLRGFVFFERSERNFLKHPDFDSFKEEDPDLVKDETLVRFKEVYLKRASVKLTGDDLAKHPISVFFESVRAGLKWQAATLQRAQPIYLNDLLGLAERAYRRPLTDGERRKLETFFTDVCGDKDHGTESAVRASIVRVLVSPHFCMRFDPTPVGESVAPLSDLALASRLSYFIWSGPPDDELLALAKAGKLHNEVVLRDQVRRMVKDPKVSRFALEFFGQWLGYRDFLTQEAVNRQVFPAFDDALKNAMFEEPTRLVTYLIQNDKPITGLLDSDLTFVNKKLAAHYGLPFNGGADEWDRVTGLHAAGRGGVLGMGVFLTKNSQPQRTSPVKRGFWVVHKVLGEHIPPPPPDVAVLPAKETDTNGKTIRQLLKMHVEDAKCARCHQRFDPIGIAMEGFDPIGRSRAKDLAGRPIDNVVALPSGRETRGVPEFGAYLATSRKADFNRTLAHKFLGYALGRSLQLSDQPLLEQMEAELAKDGSKLSAVFELVATSPQFRTQRCKDFSPTKFRTDTIRRPE</sequence>
<organism evidence="8 9">
    <name type="scientific">Frigoriglobus tundricola</name>
    <dbReference type="NCBI Taxonomy" id="2774151"/>
    <lineage>
        <taxon>Bacteria</taxon>
        <taxon>Pseudomonadati</taxon>
        <taxon>Planctomycetota</taxon>
        <taxon>Planctomycetia</taxon>
        <taxon>Gemmatales</taxon>
        <taxon>Gemmataceae</taxon>
        <taxon>Frigoriglobus</taxon>
    </lineage>
</organism>
<dbReference type="EMBL" id="CP053452">
    <property type="protein sequence ID" value="QJX00180.1"/>
    <property type="molecule type" value="Genomic_DNA"/>
</dbReference>
<dbReference type="InterPro" id="IPR013042">
    <property type="entry name" value="DUF1592"/>
</dbReference>
<dbReference type="InterPro" id="IPR013036">
    <property type="entry name" value="DUF1587"/>
</dbReference>
<feature type="domain" description="DUF1585" evidence="2">
    <location>
        <begin position="1014"/>
        <end position="1088"/>
    </location>
</feature>
<feature type="domain" description="DUF1587" evidence="3">
    <location>
        <begin position="131"/>
        <end position="195"/>
    </location>
</feature>
<dbReference type="Pfam" id="PF07624">
    <property type="entry name" value="PSD2"/>
    <property type="match status" value="1"/>
</dbReference>
<dbReference type="InterPro" id="IPR013043">
    <property type="entry name" value="DUF1595"/>
</dbReference>
<evidence type="ECO:0000313" key="8">
    <source>
        <dbReference type="EMBL" id="QJX00180.1"/>
    </source>
</evidence>
<evidence type="ECO:0000256" key="1">
    <source>
        <dbReference type="SAM" id="SignalP"/>
    </source>
</evidence>
<evidence type="ECO:0000313" key="9">
    <source>
        <dbReference type="Proteomes" id="UP000503447"/>
    </source>
</evidence>
<dbReference type="AlphaFoldDB" id="A0A6M5Z1F8"/>
<reference evidence="9" key="1">
    <citation type="submission" date="2020-05" db="EMBL/GenBank/DDBJ databases">
        <title>Frigoriglobus tundricola gen. nov., sp. nov., a psychrotolerant cellulolytic planctomycete of the family Gemmataceae with two divergent copies of 16S rRNA gene.</title>
        <authorList>
            <person name="Kulichevskaya I.S."/>
            <person name="Ivanova A.A."/>
            <person name="Naumoff D.G."/>
            <person name="Beletsky A.V."/>
            <person name="Rijpstra W.I.C."/>
            <person name="Sinninghe Damste J.S."/>
            <person name="Mardanov A.V."/>
            <person name="Ravin N.V."/>
            <person name="Dedysh S.N."/>
        </authorList>
    </citation>
    <scope>NUCLEOTIDE SEQUENCE [LARGE SCALE GENOMIC DNA]</scope>
    <source>
        <strain evidence="9">PL17</strain>
    </source>
</reference>
<dbReference type="KEGG" id="ftj:FTUN_7804"/>
<proteinExistence type="predicted"/>
<evidence type="ECO:0000259" key="2">
    <source>
        <dbReference type="Pfam" id="PF07624"/>
    </source>
</evidence>
<dbReference type="Pfam" id="PF07626">
    <property type="entry name" value="PSD3"/>
    <property type="match status" value="1"/>
</dbReference>
<dbReference type="InterPro" id="IPR011478">
    <property type="entry name" value="DUF1585"/>
</dbReference>
<feature type="domain" description="DUF1588" evidence="4">
    <location>
        <begin position="901"/>
        <end position="1000"/>
    </location>
</feature>
<dbReference type="InterPro" id="IPR011429">
    <property type="entry name" value="Cyt_c_Planctomycete-type"/>
</dbReference>
<evidence type="ECO:0000259" key="3">
    <source>
        <dbReference type="Pfam" id="PF07626"/>
    </source>
</evidence>
<evidence type="ECO:0000259" key="6">
    <source>
        <dbReference type="Pfam" id="PF07635"/>
    </source>
</evidence>
<gene>
    <name evidence="8" type="ORF">FTUN_7804</name>
</gene>
<evidence type="ECO:0000259" key="7">
    <source>
        <dbReference type="Pfam" id="PF07637"/>
    </source>
</evidence>
<dbReference type="Pfam" id="PF07627">
    <property type="entry name" value="PSCyt3"/>
    <property type="match status" value="1"/>
</dbReference>
<accession>A0A6M5Z1F8</accession>
<evidence type="ECO:0000259" key="4">
    <source>
        <dbReference type="Pfam" id="PF07627"/>
    </source>
</evidence>
<feature type="chain" id="PRO_5027034446" description="Cytochrome c domain-containing protein" evidence="1">
    <location>
        <begin position="32"/>
        <end position="1110"/>
    </location>
</feature>
<feature type="domain" description="DUF1592" evidence="5">
    <location>
        <begin position="753"/>
        <end position="881"/>
    </location>
</feature>
<feature type="domain" description="Cytochrome C Planctomycete-type" evidence="6">
    <location>
        <begin position="47"/>
        <end position="93"/>
    </location>
</feature>
<name>A0A6M5Z1F8_9BACT</name>
<evidence type="ECO:0008006" key="10">
    <source>
        <dbReference type="Google" id="ProtNLM"/>
    </source>
</evidence>
<feature type="signal peptide" evidence="1">
    <location>
        <begin position="1"/>
        <end position="31"/>
    </location>
</feature>
<evidence type="ECO:0000259" key="5">
    <source>
        <dbReference type="Pfam" id="PF07631"/>
    </source>
</evidence>
<dbReference type="Pfam" id="PF07637">
    <property type="entry name" value="PSD5"/>
    <property type="match status" value="1"/>
</dbReference>
<feature type="domain" description="DUF1595" evidence="7">
    <location>
        <begin position="688"/>
        <end position="741"/>
    </location>
</feature>
<dbReference type="Pfam" id="PF07635">
    <property type="entry name" value="PSCyt1"/>
    <property type="match status" value="1"/>
</dbReference>
<keyword evidence="1" id="KW-0732">Signal</keyword>
<dbReference type="Proteomes" id="UP000503447">
    <property type="component" value="Chromosome"/>
</dbReference>
<dbReference type="RefSeq" id="WP_171474988.1">
    <property type="nucleotide sequence ID" value="NZ_CP053452.2"/>
</dbReference>
<protein>
    <recommendedName>
        <fullName evidence="10">Cytochrome c domain-containing protein</fullName>
    </recommendedName>
</protein>
<keyword evidence="9" id="KW-1185">Reference proteome</keyword>
<dbReference type="Pfam" id="PF07631">
    <property type="entry name" value="PSD4"/>
    <property type="match status" value="1"/>
</dbReference>
<dbReference type="InterPro" id="IPR013039">
    <property type="entry name" value="DUF1588"/>
</dbReference>